<proteinExistence type="predicted"/>
<keyword evidence="4" id="KW-1185">Reference proteome</keyword>
<evidence type="ECO:0000313" key="3">
    <source>
        <dbReference type="EnsemblPlants" id="KRH54457"/>
    </source>
</evidence>
<dbReference type="Proteomes" id="UP000008827">
    <property type="component" value="Chromosome 6"/>
</dbReference>
<accession>I1KCK9</accession>
<gene>
    <name evidence="2" type="ORF">GLYMA_06G186500</name>
</gene>
<organism evidence="3">
    <name type="scientific">Glycine max</name>
    <name type="common">Soybean</name>
    <name type="synonym">Glycine hispida</name>
    <dbReference type="NCBI Taxonomy" id="3847"/>
    <lineage>
        <taxon>Eukaryota</taxon>
        <taxon>Viridiplantae</taxon>
        <taxon>Streptophyta</taxon>
        <taxon>Embryophyta</taxon>
        <taxon>Tracheophyta</taxon>
        <taxon>Spermatophyta</taxon>
        <taxon>Magnoliopsida</taxon>
        <taxon>eudicotyledons</taxon>
        <taxon>Gunneridae</taxon>
        <taxon>Pentapetalae</taxon>
        <taxon>rosids</taxon>
        <taxon>fabids</taxon>
        <taxon>Fabales</taxon>
        <taxon>Fabaceae</taxon>
        <taxon>Papilionoideae</taxon>
        <taxon>50 kb inversion clade</taxon>
        <taxon>NPAAA clade</taxon>
        <taxon>indigoferoid/millettioid clade</taxon>
        <taxon>Phaseoleae</taxon>
        <taxon>Glycine</taxon>
        <taxon>Glycine subgen. Soja</taxon>
    </lineage>
</organism>
<dbReference type="InParanoid" id="I1KCK9"/>
<feature type="transmembrane region" description="Helical" evidence="1">
    <location>
        <begin position="21"/>
        <end position="40"/>
    </location>
</feature>
<reference evidence="2 3" key="1">
    <citation type="journal article" date="2010" name="Nature">
        <title>Genome sequence of the palaeopolyploid soybean.</title>
        <authorList>
            <person name="Schmutz J."/>
            <person name="Cannon S.B."/>
            <person name="Schlueter J."/>
            <person name="Ma J."/>
            <person name="Mitros T."/>
            <person name="Nelson W."/>
            <person name="Hyten D.L."/>
            <person name="Song Q."/>
            <person name="Thelen J.J."/>
            <person name="Cheng J."/>
            <person name="Xu D."/>
            <person name="Hellsten U."/>
            <person name="May G.D."/>
            <person name="Yu Y."/>
            <person name="Sakurai T."/>
            <person name="Umezawa T."/>
            <person name="Bhattacharyya M.K."/>
            <person name="Sandhu D."/>
            <person name="Valliyodan B."/>
            <person name="Lindquist E."/>
            <person name="Peto M."/>
            <person name="Grant D."/>
            <person name="Shu S."/>
            <person name="Goodstein D."/>
            <person name="Barry K."/>
            <person name="Futrell-Griggs M."/>
            <person name="Abernathy B."/>
            <person name="Du J."/>
            <person name="Tian Z."/>
            <person name="Zhu L."/>
            <person name="Gill N."/>
            <person name="Joshi T."/>
            <person name="Libault M."/>
            <person name="Sethuraman A."/>
            <person name="Zhang X.-C."/>
            <person name="Shinozaki K."/>
            <person name="Nguyen H.T."/>
            <person name="Wing R.A."/>
            <person name="Cregan P."/>
            <person name="Specht J."/>
            <person name="Grimwood J."/>
            <person name="Rokhsar D."/>
            <person name="Stacey G."/>
            <person name="Shoemaker R.C."/>
            <person name="Jackson S.A."/>
        </authorList>
    </citation>
    <scope>NUCLEOTIDE SEQUENCE [LARGE SCALE GENOMIC DNA]</scope>
    <source>
        <strain evidence="3">cv. Williams 82</strain>
        <tissue evidence="2">Callus</tissue>
    </source>
</reference>
<dbReference type="Gramene" id="KRH54457">
    <property type="protein sequence ID" value="KRH54457"/>
    <property type="gene ID" value="GLYMA_06G186500"/>
</dbReference>
<dbReference type="EnsemblPlants" id="KRH54457">
    <property type="protein sequence ID" value="KRH54457"/>
    <property type="gene ID" value="GLYMA_06G186500"/>
</dbReference>
<evidence type="ECO:0000256" key="1">
    <source>
        <dbReference type="SAM" id="Phobius"/>
    </source>
</evidence>
<name>I1KCK9_SOYBN</name>
<keyword evidence="1" id="KW-1133">Transmembrane helix</keyword>
<reference evidence="3" key="2">
    <citation type="submission" date="2018-02" db="UniProtKB">
        <authorList>
            <consortium name="EnsemblPlants"/>
        </authorList>
    </citation>
    <scope>IDENTIFICATION</scope>
    <source>
        <strain evidence="3">Williams 82</strain>
    </source>
</reference>
<dbReference type="EMBL" id="CM000839">
    <property type="protein sequence ID" value="KRH54457.1"/>
    <property type="molecule type" value="Genomic_DNA"/>
</dbReference>
<protein>
    <submittedName>
        <fullName evidence="2 3">Uncharacterized protein</fullName>
    </submittedName>
</protein>
<evidence type="ECO:0000313" key="2">
    <source>
        <dbReference type="EMBL" id="KRH54457.1"/>
    </source>
</evidence>
<keyword evidence="1" id="KW-0472">Membrane</keyword>
<dbReference type="HOGENOM" id="CLU_3072555_0_0_1"/>
<keyword evidence="1" id="KW-0812">Transmembrane</keyword>
<dbReference type="PaxDb" id="3847-GLYMA06G19830.2"/>
<dbReference type="AlphaFoldDB" id="I1KCK9"/>
<reference evidence="2" key="3">
    <citation type="submission" date="2018-07" db="EMBL/GenBank/DDBJ databases">
        <title>WGS assembly of Glycine max.</title>
        <authorList>
            <person name="Schmutz J."/>
            <person name="Cannon S."/>
            <person name="Schlueter J."/>
            <person name="Ma J."/>
            <person name="Mitros T."/>
            <person name="Nelson W."/>
            <person name="Hyten D."/>
            <person name="Song Q."/>
            <person name="Thelen J."/>
            <person name="Cheng J."/>
            <person name="Xu D."/>
            <person name="Hellsten U."/>
            <person name="May G."/>
            <person name="Yu Y."/>
            <person name="Sakurai T."/>
            <person name="Umezawa T."/>
            <person name="Bhattacharyya M."/>
            <person name="Sandhu D."/>
            <person name="Valliyodan B."/>
            <person name="Lindquist E."/>
            <person name="Peto M."/>
            <person name="Grant D."/>
            <person name="Shu S."/>
            <person name="Goodstein D."/>
            <person name="Barry K."/>
            <person name="Futrell-Griggs M."/>
            <person name="Abernathy B."/>
            <person name="Du J."/>
            <person name="Tian Z."/>
            <person name="Zhu L."/>
            <person name="Gill N."/>
            <person name="Joshi T."/>
            <person name="Libault M."/>
            <person name="Sethuraman A."/>
            <person name="Zhang X."/>
            <person name="Shinozaki K."/>
            <person name="Nguyen H."/>
            <person name="Wing R."/>
            <person name="Cregan P."/>
            <person name="Specht J."/>
            <person name="Grimwood J."/>
            <person name="Rokhsar D."/>
            <person name="Stacey G."/>
            <person name="Shoemaker R."/>
            <person name="Jackson S."/>
        </authorList>
    </citation>
    <scope>NUCLEOTIDE SEQUENCE</scope>
    <source>
        <tissue evidence="2">Callus</tissue>
    </source>
</reference>
<evidence type="ECO:0000313" key="4">
    <source>
        <dbReference type="Proteomes" id="UP000008827"/>
    </source>
</evidence>
<sequence>MNLTITVITSLTSEEDKNLRVWMSLLIPTILLIRVMSLPYECNCCLCFGSHHS</sequence>